<evidence type="ECO:0000313" key="2">
    <source>
        <dbReference type="EMBL" id="CAD5327534.1"/>
    </source>
</evidence>
<evidence type="ECO:0000313" key="4">
    <source>
        <dbReference type="Proteomes" id="UP000516314"/>
    </source>
</evidence>
<protein>
    <submittedName>
        <fullName evidence="2">(thale cress) hypothetical protein</fullName>
    </submittedName>
</protein>
<dbReference type="Proteomes" id="UP000516314">
    <property type="component" value="Chromosome 4"/>
</dbReference>
<organism evidence="1 3">
    <name type="scientific">Arabidopsis thaliana</name>
    <name type="common">Mouse-ear cress</name>
    <dbReference type="NCBI Taxonomy" id="3702"/>
    <lineage>
        <taxon>Eukaryota</taxon>
        <taxon>Viridiplantae</taxon>
        <taxon>Streptophyta</taxon>
        <taxon>Embryophyta</taxon>
        <taxon>Tracheophyta</taxon>
        <taxon>Spermatophyta</taxon>
        <taxon>Magnoliopsida</taxon>
        <taxon>eudicotyledons</taxon>
        <taxon>Gunneridae</taxon>
        <taxon>Pentapetalae</taxon>
        <taxon>rosids</taxon>
        <taxon>malvids</taxon>
        <taxon>Brassicales</taxon>
        <taxon>Brassicaceae</taxon>
        <taxon>Camelineae</taxon>
        <taxon>Arabidopsis</taxon>
    </lineage>
</organism>
<dbReference type="EMBL" id="CACSHJ010000095">
    <property type="protein sequence ID" value="CAA0394575.1"/>
    <property type="molecule type" value="Genomic_DNA"/>
</dbReference>
<evidence type="ECO:0000313" key="1">
    <source>
        <dbReference type="EMBL" id="CAA0394575.1"/>
    </source>
</evidence>
<proteinExistence type="predicted"/>
<dbReference type="EMBL" id="LR881469">
    <property type="protein sequence ID" value="CAD5327534.1"/>
    <property type="molecule type" value="Genomic_DNA"/>
</dbReference>
<gene>
    <name evidence="2" type="ORF">AT9943_LOCUS15232</name>
    <name evidence="1" type="ORF">C24_LOCUS17565</name>
</gene>
<accession>A0A5S9XR45</accession>
<dbReference type="Proteomes" id="UP000434276">
    <property type="component" value="Unassembled WGS sequence"/>
</dbReference>
<reference evidence="1 3" key="1">
    <citation type="submission" date="2019-12" db="EMBL/GenBank/DDBJ databases">
        <authorList>
            <person name="Jiao W.-B."/>
            <person name="Schneeberger K."/>
        </authorList>
    </citation>
    <scope>NUCLEOTIDE SEQUENCE [LARGE SCALE GENOMIC DNA]</scope>
    <source>
        <strain evidence="3">cv. C24</strain>
    </source>
</reference>
<dbReference type="AlphaFoldDB" id="A0A5S9XR45"/>
<reference evidence="2 4" key="2">
    <citation type="submission" date="2020-09" db="EMBL/GenBank/DDBJ databases">
        <authorList>
            <person name="Ashkenazy H."/>
        </authorList>
    </citation>
    <scope>NUCLEOTIDE SEQUENCE [LARGE SCALE GENOMIC DNA]</scope>
    <source>
        <strain evidence="4">cv. Cdm-0</strain>
    </source>
</reference>
<dbReference type="OrthoDB" id="1705403at2759"/>
<sequence>MLYLVRCYNFKVLDLNKTLRLRTLEIYSNFWVSGQICIVAPHLCSLSLTVPPYWPCNLDDVSSLTEARLDIEYSSDEAFDADFLVQFSQNILEKLHAECRQAYFWGKLYQDNFAIL</sequence>
<evidence type="ECO:0000313" key="3">
    <source>
        <dbReference type="Proteomes" id="UP000434276"/>
    </source>
</evidence>
<name>A0A5S9XR45_ARATH</name>